<feature type="transmembrane region" description="Helical" evidence="5">
    <location>
        <begin position="211"/>
        <end position="232"/>
    </location>
</feature>
<dbReference type="EMBL" id="JBHUGD010000003">
    <property type="protein sequence ID" value="MFD1948290.1"/>
    <property type="molecule type" value="Genomic_DNA"/>
</dbReference>
<comment type="caution">
    <text evidence="7">The sequence shown here is derived from an EMBL/GenBank/DDBJ whole genome shotgun (WGS) entry which is preliminary data.</text>
</comment>
<reference evidence="8" key="1">
    <citation type="journal article" date="2019" name="Int. J. Syst. Evol. Microbiol.">
        <title>The Global Catalogue of Microorganisms (GCM) 10K type strain sequencing project: providing services to taxonomists for standard genome sequencing and annotation.</title>
        <authorList>
            <consortium name="The Broad Institute Genomics Platform"/>
            <consortium name="The Broad Institute Genome Sequencing Center for Infectious Disease"/>
            <person name="Wu L."/>
            <person name="Ma J."/>
        </authorList>
    </citation>
    <scope>NUCLEOTIDE SEQUENCE [LARGE SCALE GENOMIC DNA]</scope>
    <source>
        <strain evidence="8">CGMCC 1.12477</strain>
    </source>
</reference>
<accession>A0ABW4TP14</accession>
<feature type="transmembrane region" description="Helical" evidence="5">
    <location>
        <begin position="292"/>
        <end position="311"/>
    </location>
</feature>
<dbReference type="PANTHER" id="PTHR39344:SF1">
    <property type="entry name" value="UPF0182 PROTEIN SLL1060"/>
    <property type="match status" value="1"/>
</dbReference>
<keyword evidence="1 5" id="KW-1003">Cell membrane</keyword>
<comment type="similarity">
    <text evidence="5">Belongs to the UPF0182 family.</text>
</comment>
<dbReference type="InterPro" id="IPR005372">
    <property type="entry name" value="UPF0182"/>
</dbReference>
<dbReference type="PANTHER" id="PTHR39344">
    <property type="entry name" value="UPF0182 PROTEIN SLL1060"/>
    <property type="match status" value="1"/>
</dbReference>
<feature type="transmembrane region" description="Helical" evidence="5">
    <location>
        <begin position="66"/>
        <end position="91"/>
    </location>
</feature>
<feature type="transmembrane region" description="Helical" evidence="5">
    <location>
        <begin position="24"/>
        <end position="46"/>
    </location>
</feature>
<dbReference type="Pfam" id="PF03699">
    <property type="entry name" value="UPF0182"/>
    <property type="match status" value="1"/>
</dbReference>
<evidence type="ECO:0000256" key="3">
    <source>
        <dbReference type="ARBA" id="ARBA00022989"/>
    </source>
</evidence>
<comment type="subcellular location">
    <subcellularLocation>
        <location evidence="5">Cell membrane</location>
        <topology evidence="5">Multi-pass membrane protein</topology>
    </subcellularLocation>
</comment>
<dbReference type="HAMAP" id="MF_01600">
    <property type="entry name" value="UPF0182"/>
    <property type="match status" value="1"/>
</dbReference>
<name>A0ABW4TP14_9ACTN</name>
<evidence type="ECO:0000256" key="4">
    <source>
        <dbReference type="ARBA" id="ARBA00023136"/>
    </source>
</evidence>
<feature type="region of interest" description="Disordered" evidence="6">
    <location>
        <begin position="893"/>
        <end position="916"/>
    </location>
</feature>
<protein>
    <recommendedName>
        <fullName evidence="5">UPF0182 protein ACFSDE_15915</fullName>
    </recommendedName>
</protein>
<dbReference type="RefSeq" id="WP_343920197.1">
    <property type="nucleotide sequence ID" value="NZ_BAAAJT010000002.1"/>
</dbReference>
<organism evidence="7 8">
    <name type="scientific">Nocardioides aestuarii</name>
    <dbReference type="NCBI Taxonomy" id="252231"/>
    <lineage>
        <taxon>Bacteria</taxon>
        <taxon>Bacillati</taxon>
        <taxon>Actinomycetota</taxon>
        <taxon>Actinomycetes</taxon>
        <taxon>Propionibacteriales</taxon>
        <taxon>Nocardioidaceae</taxon>
        <taxon>Nocardioides</taxon>
    </lineage>
</organism>
<evidence type="ECO:0000256" key="2">
    <source>
        <dbReference type="ARBA" id="ARBA00022692"/>
    </source>
</evidence>
<evidence type="ECO:0000256" key="1">
    <source>
        <dbReference type="ARBA" id="ARBA00022475"/>
    </source>
</evidence>
<keyword evidence="3 5" id="KW-1133">Transmembrane helix</keyword>
<gene>
    <name evidence="7" type="ORF">ACFSDE_15915</name>
</gene>
<keyword evidence="8" id="KW-1185">Reference proteome</keyword>
<feature type="transmembrane region" description="Helical" evidence="5">
    <location>
        <begin position="259"/>
        <end position="280"/>
    </location>
</feature>
<keyword evidence="4 5" id="KW-0472">Membrane</keyword>
<sequence length="985" mass="108556">MSDLFDEGEEQRRTPPPEPRRSRALIITAVVLVVGFFGLTTFSAFWTNRAWYEVVDYSRVFTTLLWTRVGLFAVFGGLMGLVVGLNMYLAFRFRPLYRPPSPEQGSLDRYREVVVPIRLWLTIGVAALFGLFAGTSASSQWRQYLLWSNGGDFGSQDAYFGRDIGFYVFDLPWLHYVVDSAMAFTVIGLLMAALVHYLFGGIQLQTRHDRLSGSAQVHLSVLLGVFVLLKALDYWLDRFDLVNDKGSLLTGMTYTGENAVLPAKNILLGIAVICAVLFFLNVWRRTWMLPSVGLALLVLSSILLGMIWPAIIQQFSVNPTEADKEAPYIKANIDATRAAYDLEDIEVEPYTASTDVGGSGLAQLASSTDSVPLVDPQVVNATFDQLQQVRSYYSVAPVLDVDRYDIEGTERALVLGVRELDQAGISEGARNWTNLHTVYTHGNGMIAAYANQRGEDDVDEQSEIPWAEGRGAGQDALENLDSEGYEDRVYFGEQSPDYSVVGKPSDGAQDVELDLGDASSDEGTTVTYDGAGGVEVGNIFSELMFALRFGEPNFLLSGRVHENSKVLYHRQPAERVERVAPWLTVDADPYPAVIDGRIVWILDGYTTSDRYPQAERESFDTMIDDSLADDSAFGTLPTDEINYMRNAVKATVDAYDGTVNLYAWDESDPVLEAWRNAFPGTVQDRDEIPDSVLEHLRYPEDLFKTQRYQFARYHVTDAEDFYRGADRWAVPEDPYQRGSYQPPYRLFIDDPTIDEGETWSMTSVFTPFDRANLAAFMSVDSDATDDNYGRIRALQLPSEQVDGPSQVASDMANADNVRRELLAFNAGETKPTFGNLLTLPVNDGLMYVQPVYAVRQLSDASYPILQFVIVSYGGRVGIGNSLEQALGDVLGVDPGDVIDQTPGGPGGGGQNPDPGTREEQIAALLAQAQQAFEDADAAYRDGDTVEGARKTEEARDYIEQAFELSDQAGDGGGNGDAGSASGSEG</sequence>
<feature type="region of interest" description="Disordered" evidence="6">
    <location>
        <begin position="962"/>
        <end position="985"/>
    </location>
</feature>
<evidence type="ECO:0000256" key="5">
    <source>
        <dbReference type="HAMAP-Rule" id="MF_01600"/>
    </source>
</evidence>
<evidence type="ECO:0000256" key="6">
    <source>
        <dbReference type="SAM" id="MobiDB-lite"/>
    </source>
</evidence>
<evidence type="ECO:0000313" key="8">
    <source>
        <dbReference type="Proteomes" id="UP001597351"/>
    </source>
</evidence>
<evidence type="ECO:0000313" key="7">
    <source>
        <dbReference type="EMBL" id="MFD1948290.1"/>
    </source>
</evidence>
<proteinExistence type="inferred from homology"/>
<keyword evidence="2 5" id="KW-0812">Transmembrane</keyword>
<dbReference type="Proteomes" id="UP001597351">
    <property type="component" value="Unassembled WGS sequence"/>
</dbReference>
<feature type="transmembrane region" description="Helical" evidence="5">
    <location>
        <begin position="173"/>
        <end position="199"/>
    </location>
</feature>
<feature type="transmembrane region" description="Helical" evidence="5">
    <location>
        <begin position="119"/>
        <end position="137"/>
    </location>
</feature>